<dbReference type="FunFam" id="3.20.20.70:FF:000096">
    <property type="entry name" value="Thiamine-phosphate synthase"/>
    <property type="match status" value="1"/>
</dbReference>
<evidence type="ECO:0000313" key="15">
    <source>
        <dbReference type="Proteomes" id="UP000558089"/>
    </source>
</evidence>
<evidence type="ECO:0000256" key="10">
    <source>
        <dbReference type="HAMAP-Rule" id="MF_00097"/>
    </source>
</evidence>
<gene>
    <name evidence="10 14" type="primary">thiE</name>
    <name evidence="14" type="ORF">GUA46_16005</name>
</gene>
<dbReference type="RefSeq" id="WP_176621329.1">
    <property type="nucleotide sequence ID" value="NZ_WYET01000012.1"/>
</dbReference>
<evidence type="ECO:0000256" key="6">
    <source>
        <dbReference type="ARBA" id="ARBA00022977"/>
    </source>
</evidence>
<dbReference type="EC" id="2.5.1.3" evidence="10"/>
<evidence type="ECO:0000256" key="12">
    <source>
        <dbReference type="RuleBase" id="RU004253"/>
    </source>
</evidence>
<evidence type="ECO:0000256" key="11">
    <source>
        <dbReference type="RuleBase" id="RU003826"/>
    </source>
</evidence>
<evidence type="ECO:0000256" key="1">
    <source>
        <dbReference type="ARBA" id="ARBA00003814"/>
    </source>
</evidence>
<dbReference type="Gene3D" id="3.20.20.70">
    <property type="entry name" value="Aldolase class I"/>
    <property type="match status" value="1"/>
</dbReference>
<dbReference type="Pfam" id="PF02581">
    <property type="entry name" value="TMP-TENI"/>
    <property type="match status" value="1"/>
</dbReference>
<comment type="caution">
    <text evidence="14">The sequence shown here is derived from an EMBL/GenBank/DDBJ whole genome shotgun (WGS) entry which is preliminary data.</text>
</comment>
<evidence type="ECO:0000256" key="7">
    <source>
        <dbReference type="ARBA" id="ARBA00047334"/>
    </source>
</evidence>
<comment type="catalytic activity">
    <reaction evidence="9 10 11">
        <text>2-[(2R,5Z)-2-carboxy-4-methylthiazol-5(2H)-ylidene]ethyl phosphate + 4-amino-2-methyl-5-(diphosphooxymethyl)pyrimidine + 2 H(+) = thiamine phosphate + CO2 + diphosphate</text>
        <dbReference type="Rhea" id="RHEA:47844"/>
        <dbReference type="ChEBI" id="CHEBI:15378"/>
        <dbReference type="ChEBI" id="CHEBI:16526"/>
        <dbReference type="ChEBI" id="CHEBI:33019"/>
        <dbReference type="ChEBI" id="CHEBI:37575"/>
        <dbReference type="ChEBI" id="CHEBI:57841"/>
        <dbReference type="ChEBI" id="CHEBI:62899"/>
        <dbReference type="EC" id="2.5.1.3"/>
    </reaction>
</comment>
<comment type="catalytic activity">
    <reaction evidence="7 10 11">
        <text>4-methyl-5-(2-phosphooxyethyl)-thiazole + 4-amino-2-methyl-5-(diphosphooxymethyl)pyrimidine + H(+) = thiamine phosphate + diphosphate</text>
        <dbReference type="Rhea" id="RHEA:22328"/>
        <dbReference type="ChEBI" id="CHEBI:15378"/>
        <dbReference type="ChEBI" id="CHEBI:33019"/>
        <dbReference type="ChEBI" id="CHEBI:37575"/>
        <dbReference type="ChEBI" id="CHEBI:57841"/>
        <dbReference type="ChEBI" id="CHEBI:58296"/>
        <dbReference type="EC" id="2.5.1.3"/>
    </reaction>
</comment>
<dbReference type="GO" id="GO:0009228">
    <property type="term" value="P:thiamine biosynthetic process"/>
    <property type="evidence" value="ECO:0007669"/>
    <property type="project" value="UniProtKB-KW"/>
</dbReference>
<dbReference type="InterPro" id="IPR036206">
    <property type="entry name" value="ThiamineP_synth_sf"/>
</dbReference>
<protein>
    <recommendedName>
        <fullName evidence="10">Thiamine-phosphate synthase</fullName>
        <shortName evidence="10">TP synthase</shortName>
        <shortName evidence="10">TPS</shortName>
        <ecNumber evidence="10">2.5.1.3</ecNumber>
    </recommendedName>
    <alternativeName>
        <fullName evidence="10">Thiamine-phosphate pyrophosphorylase</fullName>
        <shortName evidence="10">TMP pyrophosphorylase</shortName>
        <shortName evidence="10">TMP-PPase</shortName>
    </alternativeName>
</protein>
<dbReference type="EMBL" id="WYET01000012">
    <property type="protein sequence ID" value="NVN19844.1"/>
    <property type="molecule type" value="Genomic_DNA"/>
</dbReference>
<feature type="binding site" evidence="10">
    <location>
        <begin position="190"/>
        <end position="191"/>
    </location>
    <ligand>
        <name>2-[(2R,5Z)-2-carboxy-4-methylthiazol-5(2H)-ylidene]ethyl phosphate</name>
        <dbReference type="ChEBI" id="CHEBI:62899"/>
    </ligand>
</feature>
<reference evidence="14 15" key="1">
    <citation type="submission" date="2020-01" db="EMBL/GenBank/DDBJ databases">
        <title>Draft Genome Analysis of Muricauda sp. HICW Isolated from coastal seawater of PR China.</title>
        <authorList>
            <person name="Chen M.-X."/>
        </authorList>
    </citation>
    <scope>NUCLEOTIDE SEQUENCE [LARGE SCALE GENOMIC DNA]</scope>
    <source>
        <strain evidence="14 15">HICW</strain>
    </source>
</reference>
<evidence type="ECO:0000256" key="8">
    <source>
        <dbReference type="ARBA" id="ARBA00047851"/>
    </source>
</evidence>
<dbReference type="UniPathway" id="UPA00060">
    <property type="reaction ID" value="UER00141"/>
</dbReference>
<feature type="binding site" evidence="10">
    <location>
        <begin position="139"/>
        <end position="141"/>
    </location>
    <ligand>
        <name>2-[(2R,5Z)-2-carboxy-4-methylthiazol-5(2H)-ylidene]ethyl phosphate</name>
        <dbReference type="ChEBI" id="CHEBI:62899"/>
    </ligand>
</feature>
<keyword evidence="5 10" id="KW-0460">Magnesium</keyword>
<dbReference type="HAMAP" id="MF_00097">
    <property type="entry name" value="TMP_synthase"/>
    <property type="match status" value="1"/>
</dbReference>
<dbReference type="GO" id="GO:0004789">
    <property type="term" value="F:thiamine-phosphate diphosphorylase activity"/>
    <property type="evidence" value="ECO:0007669"/>
    <property type="project" value="UniProtKB-UniRule"/>
</dbReference>
<evidence type="ECO:0000259" key="13">
    <source>
        <dbReference type="Pfam" id="PF02581"/>
    </source>
</evidence>
<feature type="binding site" evidence="10">
    <location>
        <position position="142"/>
    </location>
    <ligand>
        <name>4-amino-2-methyl-5-(diphosphooxymethyl)pyrimidine</name>
        <dbReference type="ChEBI" id="CHEBI:57841"/>
    </ligand>
</feature>
<comment type="cofactor">
    <cofactor evidence="10">
        <name>Mg(2+)</name>
        <dbReference type="ChEBI" id="CHEBI:18420"/>
    </cofactor>
    <text evidence="10">Binds 1 Mg(2+) ion per subunit.</text>
</comment>
<comment type="function">
    <text evidence="1 10">Condenses 4-methyl-5-(beta-hydroxyethyl)thiazole monophosphate (THZ-P) and 2-methyl-4-amino-5-hydroxymethyl pyrimidine pyrophosphate (HMP-PP) to form thiamine monophosphate (TMP).</text>
</comment>
<feature type="binding site" evidence="10">
    <location>
        <position position="73"/>
    </location>
    <ligand>
        <name>4-amino-2-methyl-5-(diphosphooxymethyl)pyrimidine</name>
        <dbReference type="ChEBI" id="CHEBI:57841"/>
    </ligand>
</feature>
<comment type="caution">
    <text evidence="10">Lacks conserved residue(s) required for the propagation of feature annotation.</text>
</comment>
<dbReference type="NCBIfam" id="TIGR00693">
    <property type="entry name" value="thiE"/>
    <property type="match status" value="1"/>
</dbReference>
<feature type="binding site" evidence="10">
    <location>
        <begin position="41"/>
        <end position="45"/>
    </location>
    <ligand>
        <name>4-amino-2-methyl-5-(diphosphooxymethyl)pyrimidine</name>
        <dbReference type="ChEBI" id="CHEBI:57841"/>
    </ligand>
</feature>
<feature type="binding site" evidence="10">
    <location>
        <position position="113"/>
    </location>
    <ligand>
        <name>4-amino-2-methyl-5-(diphosphooxymethyl)pyrimidine</name>
        <dbReference type="ChEBI" id="CHEBI:57841"/>
    </ligand>
</feature>
<dbReference type="InterPro" id="IPR022998">
    <property type="entry name" value="ThiamineP_synth_TenI"/>
</dbReference>
<dbReference type="AlphaFoldDB" id="A0A850NI52"/>
<sequence length="212" mass="23481">MKVHSLFPYRLYLVISEDACRGKDMLQVAEQAIQGGVDIIQLREKQLSEPLFLERAKRLKDITEKYGVPLIINDNPKVASVAGASGIHVGNTDTRPTVLRQRAGFEDKLIGYSIEYLKQLENVQTMVSDYLAISPVFRTDTKTDTVTEWGLEGISKIRQLTTKPLVAIGNIHMNNTKAVFRAGADCIAVVSAICGADDPMKAAYQLKNTIEK</sequence>
<dbReference type="SUPFAM" id="SSF51391">
    <property type="entry name" value="Thiamin phosphate synthase"/>
    <property type="match status" value="1"/>
</dbReference>
<feature type="domain" description="Thiamine phosphate synthase/TenI" evidence="13">
    <location>
        <begin position="11"/>
        <end position="193"/>
    </location>
</feature>
<feature type="binding site" evidence="10">
    <location>
        <position position="74"/>
    </location>
    <ligand>
        <name>Mg(2+)</name>
        <dbReference type="ChEBI" id="CHEBI:18420"/>
    </ligand>
</feature>
<accession>A0A850NI52</accession>
<feature type="binding site" evidence="10">
    <location>
        <position position="93"/>
    </location>
    <ligand>
        <name>Mg(2+)</name>
        <dbReference type="ChEBI" id="CHEBI:18420"/>
    </ligand>
</feature>
<evidence type="ECO:0000256" key="9">
    <source>
        <dbReference type="ARBA" id="ARBA00047883"/>
    </source>
</evidence>
<keyword evidence="15" id="KW-1185">Reference proteome</keyword>
<evidence type="ECO:0000256" key="4">
    <source>
        <dbReference type="ARBA" id="ARBA00022723"/>
    </source>
</evidence>
<proteinExistence type="inferred from homology"/>
<dbReference type="CDD" id="cd00564">
    <property type="entry name" value="TMP_TenI"/>
    <property type="match status" value="1"/>
</dbReference>
<dbReference type="PANTHER" id="PTHR20857">
    <property type="entry name" value="THIAMINE-PHOSPHATE PYROPHOSPHORYLASE"/>
    <property type="match status" value="1"/>
</dbReference>
<dbReference type="GO" id="GO:0009229">
    <property type="term" value="P:thiamine diphosphate biosynthetic process"/>
    <property type="evidence" value="ECO:0007669"/>
    <property type="project" value="UniProtKB-UniRule"/>
</dbReference>
<organism evidence="14 15">
    <name type="scientific">Flagellimonas chongwuensis</name>
    <dbReference type="NCBI Taxonomy" id="2697365"/>
    <lineage>
        <taxon>Bacteria</taxon>
        <taxon>Pseudomonadati</taxon>
        <taxon>Bacteroidota</taxon>
        <taxon>Flavobacteriia</taxon>
        <taxon>Flavobacteriales</taxon>
        <taxon>Flavobacteriaceae</taxon>
        <taxon>Flagellimonas</taxon>
    </lineage>
</organism>
<keyword evidence="6 10" id="KW-0784">Thiamine biosynthesis</keyword>
<keyword evidence="3 10" id="KW-0808">Transferase</keyword>
<evidence type="ECO:0000313" key="14">
    <source>
        <dbReference type="EMBL" id="NVN19844.1"/>
    </source>
</evidence>
<name>A0A850NI52_9FLAO</name>
<dbReference type="GO" id="GO:0005737">
    <property type="term" value="C:cytoplasm"/>
    <property type="evidence" value="ECO:0007669"/>
    <property type="project" value="TreeGrafter"/>
</dbReference>
<evidence type="ECO:0000256" key="2">
    <source>
        <dbReference type="ARBA" id="ARBA00005165"/>
    </source>
</evidence>
<comment type="similarity">
    <text evidence="10 11">Belongs to the thiamine-phosphate synthase family.</text>
</comment>
<evidence type="ECO:0000256" key="5">
    <source>
        <dbReference type="ARBA" id="ARBA00022842"/>
    </source>
</evidence>
<comment type="catalytic activity">
    <reaction evidence="8 10 11">
        <text>2-(2-carboxy-4-methylthiazol-5-yl)ethyl phosphate + 4-amino-2-methyl-5-(diphosphooxymethyl)pyrimidine + 2 H(+) = thiamine phosphate + CO2 + diphosphate</text>
        <dbReference type="Rhea" id="RHEA:47848"/>
        <dbReference type="ChEBI" id="CHEBI:15378"/>
        <dbReference type="ChEBI" id="CHEBI:16526"/>
        <dbReference type="ChEBI" id="CHEBI:33019"/>
        <dbReference type="ChEBI" id="CHEBI:37575"/>
        <dbReference type="ChEBI" id="CHEBI:57841"/>
        <dbReference type="ChEBI" id="CHEBI:62890"/>
        <dbReference type="EC" id="2.5.1.3"/>
    </reaction>
</comment>
<evidence type="ECO:0000256" key="3">
    <source>
        <dbReference type="ARBA" id="ARBA00022679"/>
    </source>
</evidence>
<dbReference type="GO" id="GO:0000287">
    <property type="term" value="F:magnesium ion binding"/>
    <property type="evidence" value="ECO:0007669"/>
    <property type="project" value="UniProtKB-UniRule"/>
</dbReference>
<dbReference type="InterPro" id="IPR013785">
    <property type="entry name" value="Aldolase_TIM"/>
</dbReference>
<dbReference type="InterPro" id="IPR034291">
    <property type="entry name" value="TMP_synthase"/>
</dbReference>
<dbReference type="Proteomes" id="UP000558089">
    <property type="component" value="Unassembled WGS sequence"/>
</dbReference>
<dbReference type="PANTHER" id="PTHR20857:SF23">
    <property type="entry name" value="THIAMINE BIOSYNTHETIC BIFUNCTIONAL ENZYME"/>
    <property type="match status" value="1"/>
</dbReference>
<keyword evidence="4 10" id="KW-0479">Metal-binding</keyword>
<comment type="pathway">
    <text evidence="2 10 12">Cofactor biosynthesis; thiamine diphosphate biosynthesis; thiamine phosphate from 4-amino-2-methyl-5-diphosphomethylpyrimidine and 4-methyl-5-(2-phosphoethyl)-thiazole: step 1/1.</text>
</comment>